<evidence type="ECO:0000256" key="1">
    <source>
        <dbReference type="SAM" id="Phobius"/>
    </source>
</evidence>
<protein>
    <submittedName>
        <fullName evidence="2">Uncharacterized protein</fullName>
    </submittedName>
</protein>
<organism evidence="2 3">
    <name type="scientific">Rhizophagus clarus</name>
    <dbReference type="NCBI Taxonomy" id="94130"/>
    <lineage>
        <taxon>Eukaryota</taxon>
        <taxon>Fungi</taxon>
        <taxon>Fungi incertae sedis</taxon>
        <taxon>Mucoromycota</taxon>
        <taxon>Glomeromycotina</taxon>
        <taxon>Glomeromycetes</taxon>
        <taxon>Glomerales</taxon>
        <taxon>Glomeraceae</taxon>
        <taxon>Rhizophagus</taxon>
    </lineage>
</organism>
<dbReference type="EMBL" id="BLAL01000092">
    <property type="protein sequence ID" value="GES85340.1"/>
    <property type="molecule type" value="Genomic_DNA"/>
</dbReference>
<proteinExistence type="predicted"/>
<keyword evidence="1" id="KW-0812">Transmembrane</keyword>
<evidence type="ECO:0000313" key="2">
    <source>
        <dbReference type="EMBL" id="GES85340.1"/>
    </source>
</evidence>
<accession>A0A8H3QLG4</accession>
<dbReference type="AlphaFoldDB" id="A0A8H3QLG4"/>
<reference evidence="2" key="1">
    <citation type="submission" date="2019-10" db="EMBL/GenBank/DDBJ databases">
        <title>Conservation and host-specific expression of non-tandemly repeated heterogenous ribosome RNA gene in arbuscular mycorrhizal fungi.</title>
        <authorList>
            <person name="Maeda T."/>
            <person name="Kobayashi Y."/>
            <person name="Nakagawa T."/>
            <person name="Ezawa T."/>
            <person name="Yamaguchi K."/>
            <person name="Bino T."/>
            <person name="Nishimoto Y."/>
            <person name="Shigenobu S."/>
            <person name="Kawaguchi M."/>
        </authorList>
    </citation>
    <scope>NUCLEOTIDE SEQUENCE</scope>
    <source>
        <strain evidence="2">HR1</strain>
    </source>
</reference>
<comment type="caution">
    <text evidence="2">The sequence shown here is derived from an EMBL/GenBank/DDBJ whole genome shotgun (WGS) entry which is preliminary data.</text>
</comment>
<gene>
    <name evidence="2" type="ORF">RCL2_001242500</name>
</gene>
<dbReference type="Proteomes" id="UP000615446">
    <property type="component" value="Unassembled WGS sequence"/>
</dbReference>
<feature type="transmembrane region" description="Helical" evidence="1">
    <location>
        <begin position="6"/>
        <end position="27"/>
    </location>
</feature>
<evidence type="ECO:0000313" key="3">
    <source>
        <dbReference type="Proteomes" id="UP000615446"/>
    </source>
</evidence>
<keyword evidence="1" id="KW-1133">Transmembrane helix</keyword>
<keyword evidence="1" id="KW-0472">Membrane</keyword>
<sequence>MSHTFYLFLFYRSPQLLFYFVFFFFFLRYYSGLTTNQIYFEHLPTFLSSLKYRTHIPLLFIVRSALNNDKK</sequence>
<name>A0A8H3QLG4_9GLOM</name>